<evidence type="ECO:0000313" key="2">
    <source>
        <dbReference type="Proteomes" id="UP000619265"/>
    </source>
</evidence>
<dbReference type="PANTHER" id="PTHR44662">
    <property type="entry name" value="WD REPEAT-CONTAINING PROTEIN 81"/>
    <property type="match status" value="1"/>
</dbReference>
<organism evidence="1 2">
    <name type="scientific">Juglans regia</name>
    <name type="common">English walnut</name>
    <dbReference type="NCBI Taxonomy" id="51240"/>
    <lineage>
        <taxon>Eukaryota</taxon>
        <taxon>Viridiplantae</taxon>
        <taxon>Streptophyta</taxon>
        <taxon>Embryophyta</taxon>
        <taxon>Tracheophyta</taxon>
        <taxon>Spermatophyta</taxon>
        <taxon>Magnoliopsida</taxon>
        <taxon>eudicotyledons</taxon>
        <taxon>Gunneridae</taxon>
        <taxon>Pentapetalae</taxon>
        <taxon>rosids</taxon>
        <taxon>fabids</taxon>
        <taxon>Fagales</taxon>
        <taxon>Juglandaceae</taxon>
        <taxon>Juglans</taxon>
    </lineage>
</organism>
<dbReference type="Gramene" id="Jr12_09770_p1">
    <property type="protein sequence ID" value="cds.Jr12_09770_p1"/>
    <property type="gene ID" value="Jr12_09770"/>
</dbReference>
<dbReference type="AlphaFoldDB" id="A0A833X8W3"/>
<dbReference type="EMBL" id="LIHL02000012">
    <property type="protein sequence ID" value="KAF5452200.1"/>
    <property type="molecule type" value="Genomic_DNA"/>
</dbReference>
<name>A0A833X8W3_JUGRE</name>
<dbReference type="Proteomes" id="UP000619265">
    <property type="component" value="Unassembled WGS sequence"/>
</dbReference>
<sequence>MFQSLHKLSERNWPPQATIFKGHTDGVSSFSLWGQDVITISRNRIGLTSLSKPADEDGHLRIMPQKLYLADNGAKNLSVLSSISILPFSRLFLVGTEDGYLRICC</sequence>
<evidence type="ECO:0000313" key="1">
    <source>
        <dbReference type="EMBL" id="KAF5452200.1"/>
    </source>
</evidence>
<gene>
    <name evidence="1" type="ORF">F2P56_027227</name>
</gene>
<accession>A0A833X8W3</accession>
<protein>
    <submittedName>
        <fullName evidence="1">Uncharacterized protein</fullName>
    </submittedName>
</protein>
<proteinExistence type="predicted"/>
<dbReference type="PANTHER" id="PTHR44662:SF1">
    <property type="entry name" value="WD REPEAT-CONTAINING PROTEIN 81"/>
    <property type="match status" value="1"/>
</dbReference>
<reference evidence="1" key="2">
    <citation type="submission" date="2020-03" db="EMBL/GenBank/DDBJ databases">
        <title>Walnut 2.0.</title>
        <authorList>
            <person name="Marrano A."/>
            <person name="Britton M."/>
            <person name="Zimin A.V."/>
            <person name="Zaini P.A."/>
            <person name="Workman R."/>
            <person name="Puiu D."/>
            <person name="Bianco L."/>
            <person name="Allen B.J."/>
            <person name="Troggio M."/>
            <person name="Leslie C.A."/>
            <person name="Timp W."/>
            <person name="Dendekar A."/>
            <person name="Salzberg S.L."/>
            <person name="Neale D.B."/>
        </authorList>
    </citation>
    <scope>NUCLEOTIDE SEQUENCE</scope>
    <source>
        <tissue evidence="1">Leaves</tissue>
    </source>
</reference>
<dbReference type="InterPro" id="IPR052651">
    <property type="entry name" value="WDR81"/>
</dbReference>
<comment type="caution">
    <text evidence="1">The sequence shown here is derived from an EMBL/GenBank/DDBJ whole genome shotgun (WGS) entry which is preliminary data.</text>
</comment>
<reference evidence="1" key="1">
    <citation type="submission" date="2015-10" db="EMBL/GenBank/DDBJ databases">
        <authorList>
            <person name="Martinez-Garcia P.J."/>
            <person name="Crepeau M.W."/>
            <person name="Puiu D."/>
            <person name="Gonzalez-Ibeas D."/>
            <person name="Whalen J."/>
            <person name="Stevens K."/>
            <person name="Paul R."/>
            <person name="Butterfield T."/>
            <person name="Britton M."/>
            <person name="Reagan R."/>
            <person name="Chakraborty S."/>
            <person name="Walawage S.L."/>
            <person name="Vasquez-Gross H.A."/>
            <person name="Cardeno C."/>
            <person name="Famula R."/>
            <person name="Pratt K."/>
            <person name="Kuruganti S."/>
            <person name="Aradhya M.K."/>
            <person name="Leslie C.A."/>
            <person name="Dandekar A.M."/>
            <person name="Salzberg S.L."/>
            <person name="Wegrzyn J.L."/>
            <person name="Langley C.H."/>
            <person name="Neale D.B."/>
        </authorList>
    </citation>
    <scope>NUCLEOTIDE SEQUENCE</scope>
    <source>
        <tissue evidence="1">Leaves</tissue>
    </source>
</reference>